<proteinExistence type="predicted"/>
<dbReference type="Proteomes" id="UP001201163">
    <property type="component" value="Unassembled WGS sequence"/>
</dbReference>
<dbReference type="InterPro" id="IPR036412">
    <property type="entry name" value="HAD-like_sf"/>
</dbReference>
<protein>
    <submittedName>
        <fullName evidence="1">Phosphatase</fullName>
    </submittedName>
</protein>
<dbReference type="Gene3D" id="3.40.50.1000">
    <property type="entry name" value="HAD superfamily/HAD-like"/>
    <property type="match status" value="1"/>
</dbReference>
<dbReference type="InterPro" id="IPR023198">
    <property type="entry name" value="PGP-like_dom2"/>
</dbReference>
<dbReference type="Gene3D" id="1.10.150.240">
    <property type="entry name" value="Putative phosphatase, domain 2"/>
    <property type="match status" value="1"/>
</dbReference>
<dbReference type="InterPro" id="IPR006439">
    <property type="entry name" value="HAD-SF_hydro_IA"/>
</dbReference>
<dbReference type="InterPro" id="IPR023214">
    <property type="entry name" value="HAD_sf"/>
</dbReference>
<keyword evidence="2" id="KW-1185">Reference proteome</keyword>
<accession>A0AAD4Q8L6</accession>
<sequence>MPSTTLHFDAILFDMDGTLIDSTPGVVAAWELFAETYPTINVQEILKNTHGVRTVETVKMFCGVTDPEKLELEVTRFEDAIITMSQEDGREGITLLPGVRTLIDNLGDSKHWTICTSATRGYGSAALEVVGIAPPETIVFAEDVAQGKPQPDPYLLGAKRCGVHPKRCLVVEDAPAGVQSGRAAGCKTLAVTTSHPRDRMVASRPDYLVENLSSVTMVPNETGITVTITTQ</sequence>
<comment type="caution">
    <text evidence="1">The sequence shown here is derived from an EMBL/GenBank/DDBJ whole genome shotgun (WGS) entry which is preliminary data.</text>
</comment>
<dbReference type="SFLD" id="SFLDG01129">
    <property type="entry name" value="C1.5:_HAD__Beta-PGM__Phosphata"/>
    <property type="match status" value="1"/>
</dbReference>
<gene>
    <name evidence="1" type="ORF">EDB92DRAFT_2072982</name>
</gene>
<dbReference type="PANTHER" id="PTHR43481:SF4">
    <property type="entry name" value="GLYCEROL-1-PHOSPHATE PHOSPHOHYDROLASE 1-RELATED"/>
    <property type="match status" value="1"/>
</dbReference>
<reference evidence="1" key="1">
    <citation type="submission" date="2022-01" db="EMBL/GenBank/DDBJ databases">
        <title>Comparative genomics reveals a dynamic genome evolution in the ectomycorrhizal milk-cap (Lactarius) mushrooms.</title>
        <authorList>
            <consortium name="DOE Joint Genome Institute"/>
            <person name="Lebreton A."/>
            <person name="Tang N."/>
            <person name="Kuo A."/>
            <person name="LaButti K."/>
            <person name="Drula E."/>
            <person name="Barry K."/>
            <person name="Clum A."/>
            <person name="Lipzen A."/>
            <person name="Mousain D."/>
            <person name="Ng V."/>
            <person name="Wang R."/>
            <person name="Wang X."/>
            <person name="Dai Y."/>
            <person name="Henrissat B."/>
            <person name="Grigoriev I.V."/>
            <person name="Guerin-Laguette A."/>
            <person name="Yu F."/>
            <person name="Martin F.M."/>
        </authorList>
    </citation>
    <scope>NUCLEOTIDE SEQUENCE</scope>
    <source>
        <strain evidence="1">QP</strain>
    </source>
</reference>
<name>A0AAD4Q8L6_9AGAM</name>
<dbReference type="AlphaFoldDB" id="A0AAD4Q8L6"/>
<dbReference type="SFLD" id="SFLDG01135">
    <property type="entry name" value="C1.5.6:_HAD__Beta-PGM__Phospha"/>
    <property type="match status" value="1"/>
</dbReference>
<dbReference type="InterPro" id="IPR051806">
    <property type="entry name" value="HAD-like_SPP"/>
</dbReference>
<dbReference type="NCBIfam" id="TIGR01509">
    <property type="entry name" value="HAD-SF-IA-v3"/>
    <property type="match status" value="1"/>
</dbReference>
<dbReference type="PANTHER" id="PTHR43481">
    <property type="entry name" value="FRUCTOSE-1-PHOSPHATE PHOSPHATASE"/>
    <property type="match status" value="1"/>
</dbReference>
<evidence type="ECO:0000313" key="1">
    <source>
        <dbReference type="EMBL" id="KAH8981027.1"/>
    </source>
</evidence>
<dbReference type="SUPFAM" id="SSF56784">
    <property type="entry name" value="HAD-like"/>
    <property type="match status" value="1"/>
</dbReference>
<dbReference type="Pfam" id="PF00702">
    <property type="entry name" value="Hydrolase"/>
    <property type="match status" value="1"/>
</dbReference>
<dbReference type="GO" id="GO:0050308">
    <property type="term" value="F:sugar-phosphatase activity"/>
    <property type="evidence" value="ECO:0007669"/>
    <property type="project" value="TreeGrafter"/>
</dbReference>
<organism evidence="1 2">
    <name type="scientific">Lactarius akahatsu</name>
    <dbReference type="NCBI Taxonomy" id="416441"/>
    <lineage>
        <taxon>Eukaryota</taxon>
        <taxon>Fungi</taxon>
        <taxon>Dikarya</taxon>
        <taxon>Basidiomycota</taxon>
        <taxon>Agaricomycotina</taxon>
        <taxon>Agaricomycetes</taxon>
        <taxon>Russulales</taxon>
        <taxon>Russulaceae</taxon>
        <taxon>Lactarius</taxon>
    </lineage>
</organism>
<evidence type="ECO:0000313" key="2">
    <source>
        <dbReference type="Proteomes" id="UP001201163"/>
    </source>
</evidence>
<dbReference type="SFLD" id="SFLDS00003">
    <property type="entry name" value="Haloacid_Dehalogenase"/>
    <property type="match status" value="1"/>
</dbReference>
<dbReference type="EMBL" id="JAKELL010000125">
    <property type="protein sequence ID" value="KAH8981027.1"/>
    <property type="molecule type" value="Genomic_DNA"/>
</dbReference>